<evidence type="ECO:0000313" key="3">
    <source>
        <dbReference type="Proteomes" id="UP000546007"/>
    </source>
</evidence>
<keyword evidence="1" id="KW-1133">Transmembrane helix</keyword>
<protein>
    <submittedName>
        <fullName evidence="2">Uncharacterized protein</fullName>
    </submittedName>
</protein>
<keyword evidence="1" id="KW-0472">Membrane</keyword>
<keyword evidence="3" id="KW-1185">Reference proteome</keyword>
<sequence>MRYSSLIFSTSILVNLCAPLSFRWALSLKKWDIFYSNSYF</sequence>
<accession>A0A7W6HWL7</accession>
<gene>
    <name evidence="2" type="ORF">GGR14_002101</name>
</gene>
<dbReference type="AlphaFoldDB" id="A0A7W6HWL7"/>
<comment type="caution">
    <text evidence="2">The sequence shown here is derived from an EMBL/GenBank/DDBJ whole genome shotgun (WGS) entry which is preliminary data.</text>
</comment>
<proteinExistence type="predicted"/>
<dbReference type="EMBL" id="JACIES010000005">
    <property type="protein sequence ID" value="MBB4026307.1"/>
    <property type="molecule type" value="Genomic_DNA"/>
</dbReference>
<reference evidence="2 3" key="1">
    <citation type="submission" date="2020-08" db="EMBL/GenBank/DDBJ databases">
        <title>Genomic Encyclopedia of Type Strains, Phase IV (KMG-IV): sequencing the most valuable type-strain genomes for metagenomic binning, comparative biology and taxonomic classification.</title>
        <authorList>
            <person name="Goeker M."/>
        </authorList>
    </citation>
    <scope>NUCLEOTIDE SEQUENCE [LARGE SCALE GENOMIC DNA]</scope>
    <source>
        <strain evidence="2 3">DSM 105721</strain>
    </source>
</reference>
<name>A0A7W6HWL7_9BACT</name>
<organism evidence="2 3">
    <name type="scientific">Butyricimonas faecihominis</name>
    <dbReference type="NCBI Taxonomy" id="1472416"/>
    <lineage>
        <taxon>Bacteria</taxon>
        <taxon>Pseudomonadati</taxon>
        <taxon>Bacteroidota</taxon>
        <taxon>Bacteroidia</taxon>
        <taxon>Bacteroidales</taxon>
        <taxon>Odoribacteraceae</taxon>
        <taxon>Butyricimonas</taxon>
    </lineage>
</organism>
<keyword evidence="1" id="KW-0812">Transmembrane</keyword>
<dbReference type="Proteomes" id="UP000546007">
    <property type="component" value="Unassembled WGS sequence"/>
</dbReference>
<feature type="transmembrane region" description="Helical" evidence="1">
    <location>
        <begin position="6"/>
        <end position="26"/>
    </location>
</feature>
<evidence type="ECO:0000256" key="1">
    <source>
        <dbReference type="SAM" id="Phobius"/>
    </source>
</evidence>
<evidence type="ECO:0000313" key="2">
    <source>
        <dbReference type="EMBL" id="MBB4026307.1"/>
    </source>
</evidence>